<dbReference type="OrthoDB" id="312072at2759"/>
<evidence type="ECO:0000256" key="4">
    <source>
        <dbReference type="ARBA" id="ARBA00022840"/>
    </source>
</evidence>
<evidence type="ECO:0000256" key="5">
    <source>
        <dbReference type="SAM" id="Coils"/>
    </source>
</evidence>
<keyword evidence="5" id="KW-0175">Coiled coil</keyword>
<dbReference type="EC" id="1.6.5.3" evidence="9"/>
<evidence type="ECO:0000256" key="7">
    <source>
        <dbReference type="SAM" id="Phobius"/>
    </source>
</evidence>
<keyword evidence="7" id="KW-1133">Transmembrane helix</keyword>
<feature type="transmembrane region" description="Helical" evidence="7">
    <location>
        <begin position="185"/>
        <end position="208"/>
    </location>
</feature>
<feature type="transmembrane region" description="Helical" evidence="7">
    <location>
        <begin position="249"/>
        <end position="270"/>
    </location>
</feature>
<dbReference type="EMBL" id="GL983870">
    <property type="protein sequence ID" value="EGR31396.1"/>
    <property type="molecule type" value="Genomic_DNA"/>
</dbReference>
<dbReference type="GO" id="GO:0004673">
    <property type="term" value="F:protein histidine kinase activity"/>
    <property type="evidence" value="ECO:0007669"/>
    <property type="project" value="UniProtKB-EC"/>
</dbReference>
<dbReference type="NCBIfam" id="TIGR00229">
    <property type="entry name" value="sensory_box"/>
    <property type="match status" value="1"/>
</dbReference>
<sequence>MNVNDKNAYLNESFWESLERKLKKRIHLVVFDLLQNQSCSSLLYYVLILIETLQLLYYSVHPLANQYLWNTSFLSTIQIMLQYFQFNYLLFKSQKNIGLTLLYISCSISIVCFILFIVAMQKLNNQQNKSQILITYMVKILSIFGLLINTIIALPMFNAFIVFIICKSDLDIHKEDGCYSGIFFVHFAFSIISLIYYIALSLIFILLFIDLNPSSQLPFASPQTQMPIIKFCIKIILPLYATIDSSGQFVKQFIIILCIIYLLLVFSRYRTLPYYNKNVQRLVVYCECLLFWVTFCSTLIIYTDAGTTNNIGLIFMIICFPFIAMFNYQILYNRNYLLLKKNVSDFKKDIDAEMYIVIIIDLIQHIEITEQRILLEGILKVHNRQCQKEICYCRLLLNDDTKNDESVLLIKKWYGFIKFIIEDSLQIFHKSTRLHLLHSYIQHEKLKNRFKALYELMICNELKPNMQEEFALYRFNIQIENEMKDYDERIGDNINVDVNKVVMFQKKFFEFQAYINESVQLHLDFWRQLLEENPEIQKIEQMGSTITTTVDNLQSLYLELKLIYPNHIKSQEIYGNFLKDIVNDTIEAEKILDSVKYTRNSYSMTRTFQDADKLKYGENSNAAIITVSGNYNQMGIVQNVNNELTRILGWSKQDILKQNISKIMPKVYSELHDAFLSRFLETSESKLLGMERIVLAMKKNKFLVPCTIMIKILPNLDEGITIVGFLKDIQSNNNMIKNTMNQTANENYHYLIYRTDNHVLQGITQSCYQSLGIPASLMYGNSQNNIEFTIVRMNLIEHQEFDDKKLNVVKFIELDDSDIHIMNSGENQGIQTSNIQNDHNQQSNFSQQQVIQQSVSHEQNVKQNEPEIITERESNVSNEEAQNEARQIKEFKQLISEKSVPKRIKILQATFITLLLVLLSITGTELSYKKSQTTIVKQGTDQIYYSYMRQNIMADVNYQTRKIWAIAKQNKNKKLFHIYINFIYLVNQLQEIQFEIIKRKVNLDQNIYNTLEKQIYNIKFELQNGQSKEYENTFTDAMIQYITAASALTNTTIQQLKQSQTQQQKAKFIDSTQKNFYYIVQNGLSILRQGSEKLSIEIYYYYYNKIIGLETIFIVLMALGISFVILSQFVLIPIIFQIQSANIKVLSLFGMIHISEIKELASKCEVFTGIFLEEQNLAQSKQKINNVQNQNTYKTVIVKNEVEINNEKQDEENHDVIFKEKNLTIPNKNDIKNNINNSTLNNQSQLNQSTIPHQRLNSSMQNKKEVNKNNEEEEYDNLSNIKIMQLKDDNKKQLFFNFQFLCLFLQLISQLFIQLNQVFKQYQINILQFKNKQLKKQHFKVFFIFLIY</sequence>
<evidence type="ECO:0000256" key="1">
    <source>
        <dbReference type="ARBA" id="ARBA00022679"/>
    </source>
</evidence>
<dbReference type="InterPro" id="IPR000014">
    <property type="entry name" value="PAS"/>
</dbReference>
<proteinExistence type="predicted"/>
<reference evidence="9 10" key="1">
    <citation type="submission" date="2011-07" db="EMBL/GenBank/DDBJ databases">
        <authorList>
            <person name="Coyne R."/>
            <person name="Brami D."/>
            <person name="Johnson J."/>
            <person name="Hostetler J."/>
            <person name="Hannick L."/>
            <person name="Clark T."/>
            <person name="Cassidy-Hanley D."/>
            <person name="Inman J."/>
        </authorList>
    </citation>
    <scope>NUCLEOTIDE SEQUENCE [LARGE SCALE GENOMIC DNA]</scope>
    <source>
        <strain evidence="9 10">G5</strain>
    </source>
</reference>
<dbReference type="RefSeq" id="XP_004034882.1">
    <property type="nucleotide sequence ID" value="XM_004034834.1"/>
</dbReference>
<keyword evidence="3" id="KW-0418">Kinase</keyword>
<feature type="transmembrane region" description="Helical" evidence="7">
    <location>
        <begin position="97"/>
        <end position="119"/>
    </location>
</feature>
<gene>
    <name evidence="9" type="ORF">IMG5_110760</name>
</gene>
<keyword evidence="7" id="KW-0472">Membrane</keyword>
<dbReference type="eggNOG" id="ENOG502RT0R">
    <property type="taxonomic scope" value="Eukaryota"/>
</dbReference>
<feature type="compositionally biased region" description="Low complexity" evidence="6">
    <location>
        <begin position="836"/>
        <end position="858"/>
    </location>
</feature>
<evidence type="ECO:0000313" key="10">
    <source>
        <dbReference type="Proteomes" id="UP000008983"/>
    </source>
</evidence>
<dbReference type="InterPro" id="IPR052994">
    <property type="entry name" value="Tiny_macrocysts_regulators"/>
</dbReference>
<keyword evidence="1 9" id="KW-0808">Transferase</keyword>
<evidence type="ECO:0000256" key="2">
    <source>
        <dbReference type="ARBA" id="ARBA00022741"/>
    </source>
</evidence>
<keyword evidence="9" id="KW-0012">Acyltransferase</keyword>
<feature type="transmembrane region" description="Helical" evidence="7">
    <location>
        <begin position="282"/>
        <end position="305"/>
    </location>
</feature>
<dbReference type="GO" id="GO:0004660">
    <property type="term" value="F:protein farnesyltransferase activity"/>
    <property type="evidence" value="ECO:0007669"/>
    <property type="project" value="UniProtKB-EC"/>
</dbReference>
<dbReference type="Gene3D" id="3.30.450.20">
    <property type="entry name" value="PAS domain"/>
    <property type="match status" value="1"/>
</dbReference>
<evidence type="ECO:0000259" key="8">
    <source>
        <dbReference type="PROSITE" id="PS50112"/>
    </source>
</evidence>
<dbReference type="InParanoid" id="G0QTQ9"/>
<keyword evidence="7" id="KW-0812">Transmembrane</keyword>
<dbReference type="EC" id="2.3.1.97" evidence="9"/>
<name>G0QTQ9_ICHMU</name>
<dbReference type="EC" id="2.5.1.58" evidence="9"/>
<feature type="transmembrane region" description="Helical" evidence="7">
    <location>
        <begin position="311"/>
        <end position="331"/>
    </location>
</feature>
<keyword evidence="9" id="KW-0560">Oxidoreductase</keyword>
<accession>G0QTQ9</accession>
<dbReference type="GO" id="GO:0016491">
    <property type="term" value="F:oxidoreductase activity"/>
    <property type="evidence" value="ECO:0007669"/>
    <property type="project" value="UniProtKB-KW"/>
</dbReference>
<keyword evidence="10" id="KW-1185">Reference proteome</keyword>
<protein>
    <submittedName>
        <fullName evidence="9">PAS domain S-box family protein</fullName>
        <ecNumber evidence="9">1.6.5.3</ecNumber>
        <ecNumber evidence="9">2.3.1.97</ecNumber>
        <ecNumber evidence="9">2.5.1.58</ecNumber>
        <ecNumber evidence="9">2.7.13.3</ecNumber>
    </submittedName>
</protein>
<dbReference type="FunFam" id="3.30.450.20:FF:000060">
    <property type="entry name" value="Sensor protein FixL"/>
    <property type="match status" value="1"/>
</dbReference>
<dbReference type="PANTHER" id="PTHR31600">
    <property type="entry name" value="TINY MACROCYSTS PROTEIN B-RELATED"/>
    <property type="match status" value="1"/>
</dbReference>
<keyword evidence="2" id="KW-0547">Nucleotide-binding</keyword>
<evidence type="ECO:0000313" key="9">
    <source>
        <dbReference type="EMBL" id="EGR31396.1"/>
    </source>
</evidence>
<dbReference type="InterPro" id="IPR057352">
    <property type="entry name" value="TPR_TmcB/C"/>
</dbReference>
<feature type="transmembrane region" description="Helical" evidence="7">
    <location>
        <begin position="140"/>
        <end position="165"/>
    </location>
</feature>
<dbReference type="Proteomes" id="UP000008983">
    <property type="component" value="Unassembled WGS sequence"/>
</dbReference>
<dbReference type="PROSITE" id="PS50112">
    <property type="entry name" value="PAS"/>
    <property type="match status" value="1"/>
</dbReference>
<dbReference type="GO" id="GO:0004379">
    <property type="term" value="F:glycylpeptide N-tetradecanoyltransferase activity"/>
    <property type="evidence" value="ECO:0007669"/>
    <property type="project" value="UniProtKB-EC"/>
</dbReference>
<feature type="domain" description="PAS" evidence="8">
    <location>
        <begin position="632"/>
        <end position="683"/>
    </location>
</feature>
<feature type="transmembrane region" description="Helical" evidence="7">
    <location>
        <begin position="1294"/>
        <end position="1313"/>
    </location>
</feature>
<dbReference type="InterPro" id="IPR035965">
    <property type="entry name" value="PAS-like_dom_sf"/>
</dbReference>
<keyword evidence="4" id="KW-0067">ATP-binding</keyword>
<organism evidence="9 10">
    <name type="scientific">Ichthyophthirius multifiliis</name>
    <name type="common">White spot disease agent</name>
    <name type="synonym">Ich</name>
    <dbReference type="NCBI Taxonomy" id="5932"/>
    <lineage>
        <taxon>Eukaryota</taxon>
        <taxon>Sar</taxon>
        <taxon>Alveolata</taxon>
        <taxon>Ciliophora</taxon>
        <taxon>Intramacronucleata</taxon>
        <taxon>Oligohymenophorea</taxon>
        <taxon>Hymenostomatida</taxon>
        <taxon>Ophryoglenina</taxon>
        <taxon>Ichthyophthirius</taxon>
    </lineage>
</organism>
<dbReference type="GeneID" id="14907535"/>
<evidence type="ECO:0000256" key="3">
    <source>
        <dbReference type="ARBA" id="ARBA00022777"/>
    </source>
</evidence>
<dbReference type="EC" id="2.7.13.3" evidence="9"/>
<dbReference type="SUPFAM" id="SSF55785">
    <property type="entry name" value="PYP-like sensor domain (PAS domain)"/>
    <property type="match status" value="1"/>
</dbReference>
<feature type="transmembrane region" description="Helical" evidence="7">
    <location>
        <begin position="42"/>
        <end position="60"/>
    </location>
</feature>
<dbReference type="PANTHER" id="PTHR31600:SF2">
    <property type="entry name" value="GAMETE ENRICHED GENE 10 PROTEIN-RELATED"/>
    <property type="match status" value="1"/>
</dbReference>
<dbReference type="STRING" id="857967.G0QTQ9"/>
<feature type="region of interest" description="Disordered" evidence="6">
    <location>
        <begin position="829"/>
        <end position="881"/>
    </location>
</feature>
<dbReference type="GO" id="GO:0005524">
    <property type="term" value="F:ATP binding"/>
    <property type="evidence" value="ECO:0007669"/>
    <property type="project" value="UniProtKB-KW"/>
</dbReference>
<feature type="transmembrane region" description="Helical" evidence="7">
    <location>
        <begin position="1112"/>
        <end position="1136"/>
    </location>
</feature>
<feature type="coiled-coil region" evidence="5">
    <location>
        <begin position="1253"/>
        <end position="1281"/>
    </location>
</feature>
<dbReference type="Pfam" id="PF25474">
    <property type="entry name" value="TPR_TmcB"/>
    <property type="match status" value="1"/>
</dbReference>
<evidence type="ECO:0000256" key="6">
    <source>
        <dbReference type="SAM" id="MobiDB-lite"/>
    </source>
</evidence>